<dbReference type="PANTHER" id="PTHR37813:SF1">
    <property type="entry name" value="FELS-2 PROPHAGE PROTEIN"/>
    <property type="match status" value="1"/>
</dbReference>
<gene>
    <name evidence="6" type="ORF">FRIFI_1389</name>
</gene>
<dbReference type="Proteomes" id="UP000245695">
    <property type="component" value="Chromosome 1"/>
</dbReference>
<feature type="compositionally biased region" description="Basic and acidic residues" evidence="3">
    <location>
        <begin position="729"/>
        <end position="738"/>
    </location>
</feature>
<dbReference type="SUPFAM" id="SSF58113">
    <property type="entry name" value="Apolipoprotein A-I"/>
    <property type="match status" value="1"/>
</dbReference>
<dbReference type="Pfam" id="PF10145">
    <property type="entry name" value="PhageMin_Tail"/>
    <property type="match status" value="1"/>
</dbReference>
<dbReference type="PANTHER" id="PTHR37813">
    <property type="entry name" value="FELS-2 PROPHAGE PROTEIN"/>
    <property type="match status" value="1"/>
</dbReference>
<keyword evidence="1" id="KW-1188">Viral release from host cell</keyword>
<feature type="compositionally biased region" description="Polar residues" evidence="3">
    <location>
        <begin position="710"/>
        <end position="728"/>
    </location>
</feature>
<feature type="domain" description="Phage tail tape measure protein" evidence="5">
    <location>
        <begin position="1"/>
        <end position="173"/>
    </location>
</feature>
<dbReference type="NCBIfam" id="TIGR01760">
    <property type="entry name" value="tape_meas_TP901"/>
    <property type="match status" value="1"/>
</dbReference>
<feature type="region of interest" description="Disordered" evidence="3">
    <location>
        <begin position="641"/>
        <end position="742"/>
    </location>
</feature>
<dbReference type="KEGG" id="rhom:FRIFI_1389"/>
<feature type="transmembrane region" description="Helical" evidence="4">
    <location>
        <begin position="303"/>
        <end position="333"/>
    </location>
</feature>
<dbReference type="RefSeq" id="WP_166505420.1">
    <property type="nucleotide sequence ID" value="NZ_LN650648.1"/>
</dbReference>
<dbReference type="InterPro" id="IPR010090">
    <property type="entry name" value="Phage_tape_meas"/>
</dbReference>
<dbReference type="EMBL" id="LN650648">
    <property type="protein sequence ID" value="CEI72924.1"/>
    <property type="molecule type" value="Genomic_DNA"/>
</dbReference>
<name>A0A2P2BV87_9FIRM</name>
<feature type="transmembrane region" description="Helical" evidence="4">
    <location>
        <begin position="353"/>
        <end position="376"/>
    </location>
</feature>
<feature type="transmembrane region" description="Helical" evidence="4">
    <location>
        <begin position="266"/>
        <end position="291"/>
    </location>
</feature>
<evidence type="ECO:0000256" key="1">
    <source>
        <dbReference type="ARBA" id="ARBA00022612"/>
    </source>
</evidence>
<keyword evidence="4" id="KW-0472">Membrane</keyword>
<evidence type="ECO:0000259" key="5">
    <source>
        <dbReference type="Pfam" id="PF10145"/>
    </source>
</evidence>
<evidence type="ECO:0000313" key="7">
    <source>
        <dbReference type="Proteomes" id="UP000245695"/>
    </source>
</evidence>
<protein>
    <submittedName>
        <fullName evidence="6">Bacteriophage bIL285, Orf52, tail tape measure protein</fullName>
    </submittedName>
</protein>
<proteinExistence type="predicted"/>
<evidence type="ECO:0000256" key="3">
    <source>
        <dbReference type="SAM" id="MobiDB-lite"/>
    </source>
</evidence>
<reference evidence="6 7" key="1">
    <citation type="submission" date="2014-09" db="EMBL/GenBank/DDBJ databases">
        <authorList>
            <person name="Hornung B.V."/>
        </authorList>
    </citation>
    <scope>NUCLEOTIDE SEQUENCE [LARGE SCALE GENOMIC DNA]</scope>
    <source>
        <strain evidence="6 7">FRIFI</strain>
    </source>
</reference>
<feature type="compositionally biased region" description="Basic and acidic residues" evidence="3">
    <location>
        <begin position="666"/>
        <end position="693"/>
    </location>
</feature>
<evidence type="ECO:0000256" key="2">
    <source>
        <dbReference type="SAM" id="Coils"/>
    </source>
</evidence>
<organism evidence="6 7">
    <name type="scientific">Romboutsia hominis</name>
    <dbReference type="NCBI Taxonomy" id="1507512"/>
    <lineage>
        <taxon>Bacteria</taxon>
        <taxon>Bacillati</taxon>
        <taxon>Bacillota</taxon>
        <taxon>Clostridia</taxon>
        <taxon>Peptostreptococcales</taxon>
        <taxon>Peptostreptococcaceae</taxon>
        <taxon>Romboutsia</taxon>
    </lineage>
</organism>
<feature type="coiled-coil region" evidence="2">
    <location>
        <begin position="907"/>
        <end position="934"/>
    </location>
</feature>
<evidence type="ECO:0000313" key="6">
    <source>
        <dbReference type="EMBL" id="CEI72924.1"/>
    </source>
</evidence>
<keyword evidence="4" id="KW-1133">Transmembrane helix</keyword>
<accession>A0A2P2BV87</accession>
<evidence type="ECO:0000256" key="4">
    <source>
        <dbReference type="SAM" id="Phobius"/>
    </source>
</evidence>
<dbReference type="Gene3D" id="1.20.5.1230">
    <property type="entry name" value="Apolipoprotein A-I"/>
    <property type="match status" value="1"/>
</dbReference>
<keyword evidence="4" id="KW-0812">Transmembrane</keyword>
<sequence length="957" mass="102119">MGWKTEDMMNGLPGILDLAAAGGTDLALTSDIVTDGLTGLGLTAKDTGMFVDIMAATCANSNTSVELMGETLKYVGPVAGALGIEMDDLSVAIGLMGNAGIKGGQAGTALRAGLTNLVKPTKEMKVAMEKYGVELVKNSDGSIDLMGTMENLRSTLGGLDQATQAQALATIFGKEAMSGWAAIVNASEGDFDKLTEAIANSEGKAKDMATTMQDNLKGAIDNLKSAFEGACIVIGERLIPVFQGIVEWLTNALTWFNNLDEGTQTLIISIGGLVAAIGPMLMIGGTLLTMLPNMVAGFGMAKTATLALTGAITATPVAIGALVAAAVGLIAVIGDNANALNFLQDKFGVFGTILGAICEFIAGVVQLTFGNMIIIISTAAKAIGAILTGEFTKVDDIVKEGWAKVENNTAKAMSNLVAETSSALEKIKNSTEQDLQGVVNTFDLAMQELPNLTRDNASQIAKIFTENMQNLDEQSLTILRGTSDSMAVLFEGITTKMDNEQATKKFTANLESMATSGKFSADTLQQDIDKAMKLINENMLIEGEAFKQTAINVFNQFKTIGQQGASEMADNVVAELQGMDQETFTQLTSMGSTWSGIFNGISLDGSMNTQQMKNAILNNLNSMGIDGATLINQLRTESTNHMNNMSNEADKATKDMSSKVDANTKSAKDKASKNTKDLATDVDKNTKDAKDKANSNTKNLANDVDKNTKKASTSANNNTKQAASSVKSNTDKMAKDAKTNTSKVATDTDADFKRANKSIQQESTNMYNGAKQSFTKLTQVAKQAGTDMYKGVSTSARMMASNAKGSASDMYRGVTTSTSRMASKAIADWNRIRSAYSRSITGKINVTKTETTIKRSQGPKALSFNNDAYSRALNSQESLYSAFRSNDIANSVTENIIKKEIILLQEKDKTKEKKNKKEEKLININLNIENFVNERKQDTEELANELAFIIKRKSIMG</sequence>
<feature type="compositionally biased region" description="Basic and acidic residues" evidence="3">
    <location>
        <begin position="648"/>
        <end position="658"/>
    </location>
</feature>
<keyword evidence="7" id="KW-1185">Reference proteome</keyword>
<keyword evidence="2" id="KW-0175">Coiled coil</keyword>
<dbReference type="AlphaFoldDB" id="A0A2P2BV87"/>